<evidence type="ECO:0000313" key="10">
    <source>
        <dbReference type="Proteomes" id="UP000809789"/>
    </source>
</evidence>
<dbReference type="GO" id="GO:1990414">
    <property type="term" value="P:replication-born double-strand break repair via sister chromatid exchange"/>
    <property type="evidence" value="ECO:0007669"/>
    <property type="project" value="TreeGrafter"/>
</dbReference>
<dbReference type="GO" id="GO:0003682">
    <property type="term" value="F:chromatin binding"/>
    <property type="evidence" value="ECO:0007669"/>
    <property type="project" value="TreeGrafter"/>
</dbReference>
<dbReference type="SUPFAM" id="SSF48371">
    <property type="entry name" value="ARM repeat"/>
    <property type="match status" value="1"/>
</dbReference>
<dbReference type="PANTHER" id="PTHR21704">
    <property type="entry name" value="NIPPED-B-LIKE PROTEIN DELANGIN SCC2-RELATED"/>
    <property type="match status" value="1"/>
</dbReference>
<accession>A0A8K0PEK8</accession>
<organism evidence="9 10">
    <name type="scientific">Elsinoe batatas</name>
    <dbReference type="NCBI Taxonomy" id="2601811"/>
    <lineage>
        <taxon>Eukaryota</taxon>
        <taxon>Fungi</taxon>
        <taxon>Dikarya</taxon>
        <taxon>Ascomycota</taxon>
        <taxon>Pezizomycotina</taxon>
        <taxon>Dothideomycetes</taxon>
        <taxon>Dothideomycetidae</taxon>
        <taxon>Myriangiales</taxon>
        <taxon>Elsinoaceae</taxon>
        <taxon>Elsinoe</taxon>
    </lineage>
</organism>
<feature type="region of interest" description="Disordered" evidence="7">
    <location>
        <begin position="1687"/>
        <end position="1720"/>
    </location>
</feature>
<dbReference type="Gene3D" id="1.25.10.10">
    <property type="entry name" value="Leucine-rich Repeat Variant"/>
    <property type="match status" value="1"/>
</dbReference>
<keyword evidence="4 6" id="KW-0539">Nucleus</keyword>
<proteinExistence type="inferred from homology"/>
<feature type="compositionally biased region" description="Basic residues" evidence="7">
    <location>
        <begin position="631"/>
        <end position="641"/>
    </location>
</feature>
<comment type="caution">
    <text evidence="9">The sequence shown here is derived from an EMBL/GenBank/DDBJ whole genome shotgun (WGS) entry which is preliminary data.</text>
</comment>
<dbReference type="InterPro" id="IPR024986">
    <property type="entry name" value="Nipped-B_C"/>
</dbReference>
<keyword evidence="10" id="KW-1185">Reference proteome</keyword>
<feature type="region of interest" description="Disordered" evidence="7">
    <location>
        <begin position="590"/>
        <end position="648"/>
    </location>
</feature>
<dbReference type="CDD" id="cd23958">
    <property type="entry name" value="SCC2"/>
    <property type="match status" value="1"/>
</dbReference>
<evidence type="ECO:0000256" key="5">
    <source>
        <dbReference type="ARBA" id="ARBA00023306"/>
    </source>
</evidence>
<dbReference type="InterPro" id="IPR011989">
    <property type="entry name" value="ARM-like"/>
</dbReference>
<dbReference type="GO" id="GO:0140588">
    <property type="term" value="P:chromatin looping"/>
    <property type="evidence" value="ECO:0007669"/>
    <property type="project" value="InterPro"/>
</dbReference>
<dbReference type="GO" id="GO:0061775">
    <property type="term" value="F:cohesin loader activity"/>
    <property type="evidence" value="ECO:0007669"/>
    <property type="project" value="InterPro"/>
</dbReference>
<feature type="compositionally biased region" description="Low complexity" evidence="7">
    <location>
        <begin position="182"/>
        <end position="195"/>
    </location>
</feature>
<name>A0A8K0PEK8_9PEZI</name>
<keyword evidence="5 6" id="KW-0131">Cell cycle</keyword>
<evidence type="ECO:0000256" key="7">
    <source>
        <dbReference type="SAM" id="MobiDB-lite"/>
    </source>
</evidence>
<dbReference type="Pfam" id="PF12765">
    <property type="entry name" value="Cohesin_HEAT"/>
    <property type="match status" value="1"/>
</dbReference>
<feature type="compositionally biased region" description="Basic and acidic residues" evidence="7">
    <location>
        <begin position="1697"/>
        <end position="1712"/>
    </location>
</feature>
<feature type="region of interest" description="Disordered" evidence="7">
    <location>
        <begin position="1766"/>
        <end position="1836"/>
    </location>
</feature>
<dbReference type="Pfam" id="PF12830">
    <property type="entry name" value="Nipped-B_C"/>
    <property type="match status" value="1"/>
</dbReference>
<dbReference type="GO" id="GO:0034087">
    <property type="term" value="P:establishment of mitotic sister chromatid cohesion"/>
    <property type="evidence" value="ECO:0007669"/>
    <property type="project" value="TreeGrafter"/>
</dbReference>
<dbReference type="EMBL" id="JAESVG020000003">
    <property type="protein sequence ID" value="KAG8629325.1"/>
    <property type="molecule type" value="Genomic_DNA"/>
</dbReference>
<gene>
    <name evidence="9" type="ORF">KVT40_003190</name>
</gene>
<keyword evidence="3 6" id="KW-0677">Repeat</keyword>
<evidence type="ECO:0000256" key="3">
    <source>
        <dbReference type="ARBA" id="ARBA00022737"/>
    </source>
</evidence>
<dbReference type="GO" id="GO:0071169">
    <property type="term" value="P:establishment of protein localization to chromatin"/>
    <property type="evidence" value="ECO:0007669"/>
    <property type="project" value="TreeGrafter"/>
</dbReference>
<comment type="similarity">
    <text evidence="2 6">Belongs to the SCC2/Nipped-B family.</text>
</comment>
<feature type="compositionally biased region" description="Acidic residues" evidence="7">
    <location>
        <begin position="604"/>
        <end position="626"/>
    </location>
</feature>
<evidence type="ECO:0000256" key="6">
    <source>
        <dbReference type="RuleBase" id="RU364107"/>
    </source>
</evidence>
<dbReference type="InterPro" id="IPR016024">
    <property type="entry name" value="ARM-type_fold"/>
</dbReference>
<evidence type="ECO:0000256" key="4">
    <source>
        <dbReference type="ARBA" id="ARBA00023242"/>
    </source>
</evidence>
<dbReference type="InterPro" id="IPR026003">
    <property type="entry name" value="Cohesin_HEAT"/>
</dbReference>
<evidence type="ECO:0000256" key="1">
    <source>
        <dbReference type="ARBA" id="ARBA00004123"/>
    </source>
</evidence>
<comment type="subcellular location">
    <subcellularLocation>
        <location evidence="1 6">Nucleus</location>
    </subcellularLocation>
</comment>
<protein>
    <recommendedName>
        <fullName evidence="6">Sister chromatid cohesion protein</fullName>
    </recommendedName>
</protein>
<sequence length="1836" mass="202624">MASHNRAGLHNGTTPRRRIPTVDEAMTFTPLSSIIPFDSDVVPAPVAWPSTAPLRLLSNDQAAAANRLLSSLDEEAGRAETASGRLQQTLADVQKWLSRKDAPEYKLKSSLKGTPRGVDTVATPQATVQQVHPLGAFARRLIETVRSPAIELQSSLQNSHASARQPSTSHAHVKPRIHDEAPPQSSPLSPLKSSQVAPPTPLDRQPPVPTPRNDHVTPAYRPFVINNPVLSQEQLAQYERGPEPQIRTYATATSNGATHEAVPDRAALADQRQKAGTAVSRLQMLAKDIFEGEVQFQSDRQHAGEIFTMADTNEGSAAILAPAMQASLDKAITLVVRYKTLSDIPVDDLLRLQKLCYTTIRTTEDRYLGVGDGWDETDISEWTFKLAVAEQGLTAARTILRIMGSGTEEKLLFSEDILTSLLNFIRNVTDTLVVSVVELRSSAESDSPFQVAHRHRSRLISFFRSIGKVVALLGNVFFKVDMDETAVTAVETLCTTLLFVENAPSEAEAALGIQSFETLRRTAMDALAKLFARNKGQRQSIFDDILTSLERLPVGRQSARQYKLSDAKPIQLVSALLMRLIQTSTMLDDAQSLRDRRSTAGRGDDDDDNESEDEESEEDAEYDSADESYSARKRKQKRKSKTGTGSDEDLETLVTPLYDAAVNHARYVTHFLVSRAINSSKSSGEPYRNLLDIFVEDFINVLGRTDWPAAELLLRQLLQRFYEITENAKSSAPSKAMALELMGAMLTGITDIRLHTAEAFERQIDDSAVFEHLKSIYTAIVNDEATEQETLALKGPYRAVVEYIRVRADAEQQDANLTTALSYHFVQWGYQITKPFGRESSEPLQSALHAKEAITEAIRNPQHYDLDGNVYSIKTEEARLGAALLTLRLPVGRLFNQIFNKLLTSMSSDQASLRSKSLRSVEDVLQKDPSILDRGGFVLQNIVRCMTDSSTQVRDAALGLLATCLQLRPKLDVNAFEHILRRTADSAGVVKKRAIKLSKDIYLRNDSISLRSKIADALIHCISDIEPTVVELARQTIEDVWIGPYHTMARSEPDDARAKTKLAQQTSLIVETVKRSPDVIDVLQDLLEDVMSPKSKTSTSNIAVCKAFVLLMVDAVIDETALPSRPPRAVTMKTLAIFSQARPKLFTSAQLQPLLPYLKNLQSTDDLDVYRYTIVILRCTLPHISNLPQTVLTETQASLLNSVAKLPAPELKEATTCLWALAQMSGAPERLIALTRSSMEGLKTRSTHDLKNEQIARQVERLLLLVGSCVSAFDLDAHLETFKAKLPDKDAKQVASLAVSIVCPLTSPKNPPVIRSTAVKSLLQLCQAWPKEYKRTDVSKAIELVLSSDDQDLQLVLMTAWREFFIPGTDRRPVEDMTNGNQTAVGPDRIKQTYLATDRDGASTAIAQRFMSDIIRIALNASTELSTMAAHVVININKLGMVHPRESASALVALQTSPDVSIFKAAAEEHGALFSKYESIFEKETVRAVQQAFIYQRDTIKDLKGYTGQPPVAKLHLFWDILKTCKAKVRQKFVTNISTHMDFEHGKLDLTGNLPSHVGLVAFCVQNLAMFDYITQQDLTLLVDGLEKVFSATGTAVAHGVEGLLLNNTLEAVNGHIPCTNGVNEQDLDGVSLPIRETITLAEDVTTVAAQARPVDPELLRSLAAGSQILLLLFELRTFLRRVYSLSKPPGGQRGRPPKDPNKAKDKEEKAKAPQRVPNATLMTERFLARTEEIVKAYETSEGQRRICLQFQEKISIDDEVKVKPEDADDAGMGDDSGFLGGIGNYGDRATPSLDGEESSAAGTPAKRGRKRKSATPAGTPRKKKKRSIGEDDDWD</sequence>
<evidence type="ECO:0000259" key="8">
    <source>
        <dbReference type="Pfam" id="PF12830"/>
    </source>
</evidence>
<dbReference type="GO" id="GO:0090694">
    <property type="term" value="C:Scc2-Scc4 cohesin loading complex"/>
    <property type="evidence" value="ECO:0007669"/>
    <property type="project" value="TreeGrafter"/>
</dbReference>
<feature type="domain" description="Sister chromatid cohesion C-terminal" evidence="8">
    <location>
        <begin position="1403"/>
        <end position="1589"/>
    </location>
</feature>
<reference evidence="9" key="1">
    <citation type="submission" date="2021-07" db="EMBL/GenBank/DDBJ databases">
        <title>Elsinoe batatas strain:CRI-CJ2 Genome sequencing and assembly.</title>
        <authorList>
            <person name="Huang L."/>
        </authorList>
    </citation>
    <scope>NUCLEOTIDE SEQUENCE</scope>
    <source>
        <strain evidence="9">CRI-CJ2</strain>
    </source>
</reference>
<dbReference type="InterPro" id="IPR033031">
    <property type="entry name" value="Scc2/Nipped-B"/>
</dbReference>
<evidence type="ECO:0000256" key="2">
    <source>
        <dbReference type="ARBA" id="ARBA00009252"/>
    </source>
</evidence>
<evidence type="ECO:0000313" key="9">
    <source>
        <dbReference type="EMBL" id="KAG8629325.1"/>
    </source>
</evidence>
<feature type="region of interest" description="Disordered" evidence="7">
    <location>
        <begin position="153"/>
        <end position="219"/>
    </location>
</feature>
<feature type="compositionally biased region" description="Pro residues" evidence="7">
    <location>
        <begin position="198"/>
        <end position="210"/>
    </location>
</feature>
<feature type="compositionally biased region" description="Polar residues" evidence="7">
    <location>
        <begin position="153"/>
        <end position="170"/>
    </location>
</feature>
<dbReference type="GO" id="GO:0010468">
    <property type="term" value="P:regulation of gene expression"/>
    <property type="evidence" value="ECO:0007669"/>
    <property type="project" value="InterPro"/>
</dbReference>
<dbReference type="Proteomes" id="UP000809789">
    <property type="component" value="Unassembled WGS sequence"/>
</dbReference>
<dbReference type="OrthoDB" id="418242at2759"/>
<dbReference type="PANTHER" id="PTHR21704:SF18">
    <property type="entry name" value="NIPPED-B-LIKE PROTEIN"/>
    <property type="match status" value="1"/>
</dbReference>